<dbReference type="EMBL" id="CP111028">
    <property type="protein sequence ID" value="WAR30939.1"/>
    <property type="molecule type" value="Genomic_DNA"/>
</dbReference>
<evidence type="ECO:0000313" key="2">
    <source>
        <dbReference type="Proteomes" id="UP001164746"/>
    </source>
</evidence>
<proteinExistence type="predicted"/>
<name>A0ABY7GC72_MYAAR</name>
<organism evidence="1 2">
    <name type="scientific">Mya arenaria</name>
    <name type="common">Soft-shell clam</name>
    <dbReference type="NCBI Taxonomy" id="6604"/>
    <lineage>
        <taxon>Eukaryota</taxon>
        <taxon>Metazoa</taxon>
        <taxon>Spiralia</taxon>
        <taxon>Lophotrochozoa</taxon>
        <taxon>Mollusca</taxon>
        <taxon>Bivalvia</taxon>
        <taxon>Autobranchia</taxon>
        <taxon>Heteroconchia</taxon>
        <taxon>Euheterodonta</taxon>
        <taxon>Imparidentia</taxon>
        <taxon>Neoheterodontei</taxon>
        <taxon>Myida</taxon>
        <taxon>Myoidea</taxon>
        <taxon>Myidae</taxon>
        <taxon>Mya</taxon>
    </lineage>
</organism>
<protein>
    <submittedName>
        <fullName evidence="1">Uncharacterized protein</fullName>
    </submittedName>
</protein>
<reference evidence="1" key="1">
    <citation type="submission" date="2022-11" db="EMBL/GenBank/DDBJ databases">
        <title>Centuries of genome instability and evolution in soft-shell clam transmissible cancer (bioRxiv).</title>
        <authorList>
            <person name="Hart S.F.M."/>
            <person name="Yonemitsu M.A."/>
            <person name="Giersch R.M."/>
            <person name="Beal B.F."/>
            <person name="Arriagada G."/>
            <person name="Davis B.W."/>
            <person name="Ostrander E.A."/>
            <person name="Goff S.P."/>
            <person name="Metzger M.J."/>
        </authorList>
    </citation>
    <scope>NUCLEOTIDE SEQUENCE</scope>
    <source>
        <strain evidence="1">MELC-2E11</strain>
        <tissue evidence="1">Siphon/mantle</tissue>
    </source>
</reference>
<evidence type="ECO:0000313" key="1">
    <source>
        <dbReference type="EMBL" id="WAR30939.1"/>
    </source>
</evidence>
<keyword evidence="2" id="KW-1185">Reference proteome</keyword>
<sequence>MVQELDNIMDDIECFMTTIKECNERLSPNPLSITEHIDLMIENEKLLKKHGFLDRINALNELRKKTLIKSADHSSRVMKMAELGPVKDNIK</sequence>
<dbReference type="Proteomes" id="UP001164746">
    <property type="component" value="Chromosome 17"/>
</dbReference>
<accession>A0ABY7GC72</accession>
<gene>
    <name evidence="1" type="ORF">MAR_033481</name>
</gene>